<dbReference type="EMBL" id="CAXIXY010000003">
    <property type="protein sequence ID" value="CAL2075867.1"/>
    <property type="molecule type" value="Genomic_DNA"/>
</dbReference>
<reference evidence="2 3" key="1">
    <citation type="submission" date="2024-05" db="EMBL/GenBank/DDBJ databases">
        <authorList>
            <person name="Duchaud E."/>
        </authorList>
    </citation>
    <scope>NUCLEOTIDE SEQUENCE [LARGE SCALE GENOMIC DNA]</scope>
    <source>
        <strain evidence="2">Ena-SAMPLE-TAB-13-05-2024-13:56:06:370-140302</strain>
    </source>
</reference>
<comment type="caution">
    <text evidence="2">The sequence shown here is derived from an EMBL/GenBank/DDBJ whole genome shotgun (WGS) entry which is preliminary data.</text>
</comment>
<dbReference type="Gene3D" id="3.40.50.720">
    <property type="entry name" value="NAD(P)-binding Rossmann-like Domain"/>
    <property type="match status" value="1"/>
</dbReference>
<protein>
    <submittedName>
        <fullName evidence="2">Short-chain dehydrogenase</fullName>
    </submittedName>
</protein>
<gene>
    <name evidence="2" type="ORF">T190607A01A_10264</name>
</gene>
<dbReference type="Proteomes" id="UP001497416">
    <property type="component" value="Unassembled WGS sequence"/>
</dbReference>
<name>A0ABP1ED65_9FLAO</name>
<comment type="similarity">
    <text evidence="1">Belongs to the short-chain dehydrogenases/reductases (SDR) family.</text>
</comment>
<dbReference type="PANTHER" id="PTHR42879:SF2">
    <property type="entry name" value="3-OXOACYL-[ACYL-CARRIER-PROTEIN] REDUCTASE FABG"/>
    <property type="match status" value="1"/>
</dbReference>
<dbReference type="Pfam" id="PF13561">
    <property type="entry name" value="adh_short_C2"/>
    <property type="match status" value="1"/>
</dbReference>
<evidence type="ECO:0000313" key="3">
    <source>
        <dbReference type="Proteomes" id="UP001497416"/>
    </source>
</evidence>
<dbReference type="PRINTS" id="PR00081">
    <property type="entry name" value="GDHRDH"/>
</dbReference>
<keyword evidence="3" id="KW-1185">Reference proteome</keyword>
<dbReference type="PANTHER" id="PTHR42879">
    <property type="entry name" value="3-OXOACYL-(ACYL-CARRIER-PROTEIN) REDUCTASE"/>
    <property type="match status" value="1"/>
</dbReference>
<sequence length="266" mass="29378">MPEFCGVILNEEKMNSKKTAIVTGGSRGLGREMVLNLAKEQHNIIFSYNSQKKKADEVIEEVKQFGVDAVAFHYDANDLKSGEEFLQNVLKYQEENYGTPNFDFLINNAGTGTFNLVKDTEEEQFDTMLNIHLKSVYFLTQKALKYMNQSGRIINISSGLTRFSLPGMSSYAIMKSAVETFTKYLAKELGERKITANVVAPGAIATDFAGGTNRDNLEKRTIIENITALGRVGEAEDIGGVVSFLCSEKAGWINGQRIEVSGGMVL</sequence>
<dbReference type="InterPro" id="IPR002347">
    <property type="entry name" value="SDR_fam"/>
</dbReference>
<evidence type="ECO:0000313" key="2">
    <source>
        <dbReference type="EMBL" id="CAL2075867.1"/>
    </source>
</evidence>
<dbReference type="InterPro" id="IPR036291">
    <property type="entry name" value="NAD(P)-bd_dom_sf"/>
</dbReference>
<dbReference type="SUPFAM" id="SSF51735">
    <property type="entry name" value="NAD(P)-binding Rossmann-fold domains"/>
    <property type="match status" value="1"/>
</dbReference>
<proteinExistence type="inferred from homology"/>
<dbReference type="PRINTS" id="PR00080">
    <property type="entry name" value="SDRFAMILY"/>
</dbReference>
<organism evidence="2 3">
    <name type="scientific">Tenacibaculum platacis</name>
    <dbReference type="NCBI Taxonomy" id="3137852"/>
    <lineage>
        <taxon>Bacteria</taxon>
        <taxon>Pseudomonadati</taxon>
        <taxon>Bacteroidota</taxon>
        <taxon>Flavobacteriia</taxon>
        <taxon>Flavobacteriales</taxon>
        <taxon>Flavobacteriaceae</taxon>
        <taxon>Tenacibaculum</taxon>
    </lineage>
</organism>
<dbReference type="InterPro" id="IPR050259">
    <property type="entry name" value="SDR"/>
</dbReference>
<accession>A0ABP1ED65</accession>
<evidence type="ECO:0000256" key="1">
    <source>
        <dbReference type="ARBA" id="ARBA00006484"/>
    </source>
</evidence>